<keyword evidence="2" id="KW-1185">Reference proteome</keyword>
<sequence>MATTTDASSSLHSGTIPPPLNTSHPAFAINIDIRNFIPVRLYQDKELYELWVELFHNHACAYDVLDHIDASVPRPPLVDASTWKRIDAILKQWIYGSISKEVLTTIIKPRGTAQELWTRIEEIFQDIPKVKSLGPNLPKKEVYANETVVIAPNAWISNAFEVCDDYELEESAPNLSLCINDLVGNFN</sequence>
<dbReference type="PANTHER" id="PTHR47481:SF38">
    <property type="entry name" value="POU DOMAIN, CLASS 4, TRANSCRIPTION FACTOR 1-LIKE"/>
    <property type="match status" value="1"/>
</dbReference>
<comment type="caution">
    <text evidence="1">The sequence shown here is derived from an EMBL/GenBank/DDBJ whole genome shotgun (WGS) entry which is preliminary data.</text>
</comment>
<name>A0AA38TB51_9ASTR</name>
<evidence type="ECO:0000313" key="1">
    <source>
        <dbReference type="EMBL" id="KAJ9557683.1"/>
    </source>
</evidence>
<organism evidence="1 2">
    <name type="scientific">Centaurea solstitialis</name>
    <name type="common">yellow star-thistle</name>
    <dbReference type="NCBI Taxonomy" id="347529"/>
    <lineage>
        <taxon>Eukaryota</taxon>
        <taxon>Viridiplantae</taxon>
        <taxon>Streptophyta</taxon>
        <taxon>Embryophyta</taxon>
        <taxon>Tracheophyta</taxon>
        <taxon>Spermatophyta</taxon>
        <taxon>Magnoliopsida</taxon>
        <taxon>eudicotyledons</taxon>
        <taxon>Gunneridae</taxon>
        <taxon>Pentapetalae</taxon>
        <taxon>asterids</taxon>
        <taxon>campanulids</taxon>
        <taxon>Asterales</taxon>
        <taxon>Asteraceae</taxon>
        <taxon>Carduoideae</taxon>
        <taxon>Cardueae</taxon>
        <taxon>Centaureinae</taxon>
        <taxon>Centaurea</taxon>
    </lineage>
</organism>
<reference evidence="1" key="1">
    <citation type="submission" date="2023-03" db="EMBL/GenBank/DDBJ databases">
        <title>Chromosome-scale reference genome and RAD-based genetic map of yellow starthistle (Centaurea solstitialis) reveal putative structural variation and QTLs associated with invader traits.</title>
        <authorList>
            <person name="Reatini B."/>
            <person name="Cang F.A."/>
            <person name="Jiang Q."/>
            <person name="Mckibben M.T.W."/>
            <person name="Barker M.S."/>
            <person name="Rieseberg L.H."/>
            <person name="Dlugosch K.M."/>
        </authorList>
    </citation>
    <scope>NUCLEOTIDE SEQUENCE</scope>
    <source>
        <strain evidence="1">CAN-66</strain>
        <tissue evidence="1">Leaf</tissue>
    </source>
</reference>
<dbReference type="AlphaFoldDB" id="A0AA38TB51"/>
<dbReference type="PANTHER" id="PTHR47481">
    <property type="match status" value="1"/>
</dbReference>
<protein>
    <submittedName>
        <fullName evidence="1">Uncharacterized protein</fullName>
    </submittedName>
</protein>
<evidence type="ECO:0000313" key="2">
    <source>
        <dbReference type="Proteomes" id="UP001172457"/>
    </source>
</evidence>
<proteinExistence type="predicted"/>
<gene>
    <name evidence="1" type="ORF">OSB04_012297</name>
</gene>
<accession>A0AA38TB51</accession>
<dbReference type="Proteomes" id="UP001172457">
    <property type="component" value="Chromosome 3"/>
</dbReference>
<dbReference type="EMBL" id="JARYMX010000003">
    <property type="protein sequence ID" value="KAJ9557683.1"/>
    <property type="molecule type" value="Genomic_DNA"/>
</dbReference>